<evidence type="ECO:0000313" key="1">
    <source>
        <dbReference type="EMBL" id="CAE0649892.1"/>
    </source>
</evidence>
<dbReference type="EMBL" id="HBIU01056817">
    <property type="protein sequence ID" value="CAE0649892.1"/>
    <property type="molecule type" value="Transcribed_RNA"/>
</dbReference>
<sequence>MHVNSIFLLKGELHYSTLVTTFFAKVKFIEHLSCLVLRDTVCNSMCYRGQGRGAAGAGAARGPPCSLRGAEPQPRQVAVRDHGRHQARCFRCSSVVTGSLRKKSCPASDESSLLLKVGK</sequence>
<name>A0A7S3YF81_HETAK</name>
<proteinExistence type="predicted"/>
<dbReference type="AlphaFoldDB" id="A0A7S3YF81"/>
<organism evidence="1">
    <name type="scientific">Heterosigma akashiwo</name>
    <name type="common">Chromophytic alga</name>
    <name type="synonym">Heterosigma carterae</name>
    <dbReference type="NCBI Taxonomy" id="2829"/>
    <lineage>
        <taxon>Eukaryota</taxon>
        <taxon>Sar</taxon>
        <taxon>Stramenopiles</taxon>
        <taxon>Ochrophyta</taxon>
        <taxon>Raphidophyceae</taxon>
        <taxon>Chattonellales</taxon>
        <taxon>Chattonellaceae</taxon>
        <taxon>Heterosigma</taxon>
    </lineage>
</organism>
<gene>
    <name evidence="1" type="ORF">HAKA00212_LOCUS24890</name>
</gene>
<accession>A0A7S3YF81</accession>
<protein>
    <submittedName>
        <fullName evidence="1">Uncharacterized protein</fullName>
    </submittedName>
</protein>
<reference evidence="1" key="1">
    <citation type="submission" date="2021-01" db="EMBL/GenBank/DDBJ databases">
        <authorList>
            <person name="Corre E."/>
            <person name="Pelletier E."/>
            <person name="Niang G."/>
            <person name="Scheremetjew M."/>
            <person name="Finn R."/>
            <person name="Kale V."/>
            <person name="Holt S."/>
            <person name="Cochrane G."/>
            <person name="Meng A."/>
            <person name="Brown T."/>
            <person name="Cohen L."/>
        </authorList>
    </citation>
    <scope>NUCLEOTIDE SEQUENCE</scope>
    <source>
        <strain evidence="1">CCMP3107</strain>
    </source>
</reference>